<dbReference type="Pfam" id="PF14897">
    <property type="entry name" value="EpsG"/>
    <property type="match status" value="1"/>
</dbReference>
<organism evidence="2 3">
    <name type="scientific">Segatella salivae</name>
    <dbReference type="NCBI Taxonomy" id="228604"/>
    <lineage>
        <taxon>Bacteria</taxon>
        <taxon>Pseudomonadati</taxon>
        <taxon>Bacteroidota</taxon>
        <taxon>Bacteroidia</taxon>
        <taxon>Bacteroidales</taxon>
        <taxon>Prevotellaceae</taxon>
        <taxon>Segatella</taxon>
    </lineage>
</organism>
<feature type="transmembrane region" description="Helical" evidence="1">
    <location>
        <begin position="331"/>
        <end position="352"/>
    </location>
</feature>
<evidence type="ECO:0000313" key="3">
    <source>
        <dbReference type="Proteomes" id="UP001196873"/>
    </source>
</evidence>
<feature type="transmembrane region" description="Helical" evidence="1">
    <location>
        <begin position="276"/>
        <end position="296"/>
    </location>
</feature>
<feature type="transmembrane region" description="Helical" evidence="1">
    <location>
        <begin position="168"/>
        <end position="193"/>
    </location>
</feature>
<comment type="caution">
    <text evidence="2">The sequence shown here is derived from an EMBL/GenBank/DDBJ whole genome shotgun (WGS) entry which is preliminary data.</text>
</comment>
<dbReference type="RefSeq" id="WP_219428510.1">
    <property type="nucleotide sequence ID" value="NZ_CAUQEZ010000018.1"/>
</dbReference>
<feature type="transmembrane region" description="Helical" evidence="1">
    <location>
        <begin position="302"/>
        <end position="319"/>
    </location>
</feature>
<dbReference type="Proteomes" id="UP001196873">
    <property type="component" value="Unassembled WGS sequence"/>
</dbReference>
<proteinExistence type="predicted"/>
<protein>
    <submittedName>
        <fullName evidence="2">EpsG family protein</fullName>
    </submittedName>
</protein>
<feature type="transmembrane region" description="Helical" evidence="1">
    <location>
        <begin position="27"/>
        <end position="47"/>
    </location>
</feature>
<feature type="transmembrane region" description="Helical" evidence="1">
    <location>
        <begin position="77"/>
        <end position="95"/>
    </location>
</feature>
<feature type="transmembrane region" description="Helical" evidence="1">
    <location>
        <begin position="128"/>
        <end position="148"/>
    </location>
</feature>
<feature type="transmembrane region" description="Helical" evidence="1">
    <location>
        <begin position="101"/>
        <end position="121"/>
    </location>
</feature>
<reference evidence="2" key="1">
    <citation type="submission" date="2021-07" db="EMBL/GenBank/DDBJ databases">
        <title>Genomic diversity and antimicrobial resistance of Prevotella spp. isolated from chronic lung disease airways.</title>
        <authorList>
            <person name="Webb K.A."/>
            <person name="Olagoke O.S."/>
            <person name="Baird T."/>
            <person name="Neill J."/>
            <person name="Pham A."/>
            <person name="Wells T.J."/>
            <person name="Ramsay K.A."/>
            <person name="Bell S.C."/>
            <person name="Sarovich D.S."/>
            <person name="Price E.P."/>
        </authorList>
    </citation>
    <scope>NUCLEOTIDE SEQUENCE</scope>
    <source>
        <strain evidence="2">SCHI0047.S.3</strain>
    </source>
</reference>
<feature type="transmembrane region" description="Helical" evidence="1">
    <location>
        <begin position="205"/>
        <end position="226"/>
    </location>
</feature>
<accession>A0AAW4NQ02</accession>
<gene>
    <name evidence="2" type="ORF">KZY68_12960</name>
</gene>
<evidence type="ECO:0000256" key="1">
    <source>
        <dbReference type="SAM" id="Phobius"/>
    </source>
</evidence>
<name>A0AAW4NQ02_9BACT</name>
<feature type="transmembrane region" description="Helical" evidence="1">
    <location>
        <begin position="246"/>
        <end position="264"/>
    </location>
</feature>
<evidence type="ECO:0000313" key="2">
    <source>
        <dbReference type="EMBL" id="MBW4866891.1"/>
    </source>
</evidence>
<sequence>MYIYILFFLITVFLAFFYNNKNAKVSPVFFFSISTMLALFVACSDMLGGYDRYIYSDAFTAYAEEIQMRGNIFNDAFHFYFGHEPAFGLFLAFIGKYTVNRYIFIFVTTMLMYTLFAIAIYKNVKNPFFGLMLFEALLFFFTFAYMRQALAASVCWLSLPYIMKRRKYMFFSLVLFAAMIHNSAIYFAILWFLPLRKYKPQQIRNFMIVMFVIGITGLPSKLFLFYGDVVDSASSKAQMYANSATGMIRFEYIAESVLFLYILLKNYNAVGKDKRSLLLQNTYIMFCTILLLFCRSTDGGRIAWYSIIGVIALLSNMSLNPHYRNIAPLSLLISVFLYFRILILWGFLLYPYKSFFTNGHRDYDPVYEQYEYDVRYDIDKFYNL</sequence>
<keyword evidence="1" id="KW-1133">Transmembrane helix</keyword>
<dbReference type="AlphaFoldDB" id="A0AAW4NQ02"/>
<dbReference type="EMBL" id="JAHXRF010000025">
    <property type="protein sequence ID" value="MBW4866891.1"/>
    <property type="molecule type" value="Genomic_DNA"/>
</dbReference>
<keyword evidence="1" id="KW-0812">Transmembrane</keyword>
<dbReference type="InterPro" id="IPR049458">
    <property type="entry name" value="EpsG-like"/>
</dbReference>
<keyword evidence="1" id="KW-0472">Membrane</keyword>